<feature type="coiled-coil region" evidence="1">
    <location>
        <begin position="40"/>
        <end position="67"/>
    </location>
</feature>
<feature type="compositionally biased region" description="Basic and acidic residues" evidence="2">
    <location>
        <begin position="21"/>
        <end position="30"/>
    </location>
</feature>
<dbReference type="Proteomes" id="UP000822688">
    <property type="component" value="Chromosome 12"/>
</dbReference>
<name>A0A8T0G720_CERPU</name>
<feature type="region of interest" description="Disordered" evidence="2">
    <location>
        <begin position="1"/>
        <end position="40"/>
    </location>
</feature>
<keyword evidence="1" id="KW-0175">Coiled coil</keyword>
<comment type="caution">
    <text evidence="3">The sequence shown here is derived from an EMBL/GenBank/DDBJ whole genome shotgun (WGS) entry which is preliminary data.</text>
</comment>
<evidence type="ECO:0000256" key="2">
    <source>
        <dbReference type="SAM" id="MobiDB-lite"/>
    </source>
</evidence>
<feature type="compositionally biased region" description="Polar residues" evidence="2">
    <location>
        <begin position="31"/>
        <end position="40"/>
    </location>
</feature>
<protein>
    <submittedName>
        <fullName evidence="3">Uncharacterized protein</fullName>
    </submittedName>
</protein>
<keyword evidence="4" id="KW-1185">Reference proteome</keyword>
<sequence length="137" mass="15636">MEEEDDLTVQGPLPGHVQTVPKKEPKEEIRSTSPTANLEVSQLKKEVRSLRFENDGLRRELDTSRENLRISTSAFQGLREHLRSLVDKYTADQGQSEVELQGLDTQAKDIIERIQTVASRLEEDNALLVERLREAIK</sequence>
<reference evidence="3" key="1">
    <citation type="submission" date="2020-06" db="EMBL/GenBank/DDBJ databases">
        <title>WGS assembly of Ceratodon purpureus strain R40.</title>
        <authorList>
            <person name="Carey S.B."/>
            <person name="Jenkins J."/>
            <person name="Shu S."/>
            <person name="Lovell J.T."/>
            <person name="Sreedasyam A."/>
            <person name="Maumus F."/>
            <person name="Tiley G.P."/>
            <person name="Fernandez-Pozo N."/>
            <person name="Barry K."/>
            <person name="Chen C."/>
            <person name="Wang M."/>
            <person name="Lipzen A."/>
            <person name="Daum C."/>
            <person name="Saski C.A."/>
            <person name="Payton A.C."/>
            <person name="Mcbreen J.C."/>
            <person name="Conrad R.E."/>
            <person name="Kollar L.M."/>
            <person name="Olsson S."/>
            <person name="Huttunen S."/>
            <person name="Landis J.B."/>
            <person name="Wickett N.J."/>
            <person name="Johnson M.G."/>
            <person name="Rensing S.A."/>
            <person name="Grimwood J."/>
            <person name="Schmutz J."/>
            <person name="Mcdaniel S.F."/>
        </authorList>
    </citation>
    <scope>NUCLEOTIDE SEQUENCE</scope>
    <source>
        <strain evidence="3">R40</strain>
    </source>
</reference>
<evidence type="ECO:0000313" key="4">
    <source>
        <dbReference type="Proteomes" id="UP000822688"/>
    </source>
</evidence>
<dbReference type="EMBL" id="CM026433">
    <property type="protein sequence ID" value="KAG0554277.1"/>
    <property type="molecule type" value="Genomic_DNA"/>
</dbReference>
<accession>A0A8T0G720</accession>
<dbReference type="AlphaFoldDB" id="A0A8T0G720"/>
<gene>
    <name evidence="3" type="ORF">KC19_12G078800</name>
</gene>
<evidence type="ECO:0000313" key="3">
    <source>
        <dbReference type="EMBL" id="KAG0554277.1"/>
    </source>
</evidence>
<evidence type="ECO:0000256" key="1">
    <source>
        <dbReference type="SAM" id="Coils"/>
    </source>
</evidence>
<proteinExistence type="predicted"/>
<organism evidence="3 4">
    <name type="scientific">Ceratodon purpureus</name>
    <name type="common">Fire moss</name>
    <name type="synonym">Dicranum purpureum</name>
    <dbReference type="NCBI Taxonomy" id="3225"/>
    <lineage>
        <taxon>Eukaryota</taxon>
        <taxon>Viridiplantae</taxon>
        <taxon>Streptophyta</taxon>
        <taxon>Embryophyta</taxon>
        <taxon>Bryophyta</taxon>
        <taxon>Bryophytina</taxon>
        <taxon>Bryopsida</taxon>
        <taxon>Dicranidae</taxon>
        <taxon>Pseudoditrichales</taxon>
        <taxon>Ditrichaceae</taxon>
        <taxon>Ceratodon</taxon>
    </lineage>
</organism>